<reference evidence="2" key="1">
    <citation type="journal article" date="2023" name="Nat. Plants">
        <title>Single-cell RNA sequencing provides a high-resolution roadmap for understanding the multicellular compartmentation of specialized metabolism.</title>
        <authorList>
            <person name="Sun S."/>
            <person name="Shen X."/>
            <person name="Li Y."/>
            <person name="Li Y."/>
            <person name="Wang S."/>
            <person name="Li R."/>
            <person name="Zhang H."/>
            <person name="Shen G."/>
            <person name="Guo B."/>
            <person name="Wei J."/>
            <person name="Xu J."/>
            <person name="St-Pierre B."/>
            <person name="Chen S."/>
            <person name="Sun C."/>
        </authorList>
    </citation>
    <scope>NUCLEOTIDE SEQUENCE [LARGE SCALE GENOMIC DNA]</scope>
</reference>
<evidence type="ECO:0000313" key="1">
    <source>
        <dbReference type="EMBL" id="KAI5669859.1"/>
    </source>
</evidence>
<evidence type="ECO:0000313" key="2">
    <source>
        <dbReference type="Proteomes" id="UP001060085"/>
    </source>
</evidence>
<dbReference type="Proteomes" id="UP001060085">
    <property type="component" value="Linkage Group LG04"/>
</dbReference>
<accession>A0ACC0BB11</accession>
<gene>
    <name evidence="1" type="ORF">M9H77_19712</name>
</gene>
<keyword evidence="2" id="KW-1185">Reference proteome</keyword>
<name>A0ACC0BB11_CATRO</name>
<sequence>MKVTTSQKAKRRRGATDTVSRDEERKKKREKQVVDSMRIGNPIDLAYNISLRCQDHSFKFSQVLQFLLPNYLISSHPNRFQHNNHEVVKEFILSVLWDLKALVLVEDAAIQPLSYVPISAKSLVLRALTRQPDAHVEDVNHGDSTVLQTGGQDLVRTRNYLPHWRD</sequence>
<proteinExistence type="predicted"/>
<dbReference type="EMBL" id="CM044704">
    <property type="protein sequence ID" value="KAI5669859.1"/>
    <property type="molecule type" value="Genomic_DNA"/>
</dbReference>
<organism evidence="1 2">
    <name type="scientific">Catharanthus roseus</name>
    <name type="common">Madagascar periwinkle</name>
    <name type="synonym">Vinca rosea</name>
    <dbReference type="NCBI Taxonomy" id="4058"/>
    <lineage>
        <taxon>Eukaryota</taxon>
        <taxon>Viridiplantae</taxon>
        <taxon>Streptophyta</taxon>
        <taxon>Embryophyta</taxon>
        <taxon>Tracheophyta</taxon>
        <taxon>Spermatophyta</taxon>
        <taxon>Magnoliopsida</taxon>
        <taxon>eudicotyledons</taxon>
        <taxon>Gunneridae</taxon>
        <taxon>Pentapetalae</taxon>
        <taxon>asterids</taxon>
        <taxon>lamiids</taxon>
        <taxon>Gentianales</taxon>
        <taxon>Apocynaceae</taxon>
        <taxon>Rauvolfioideae</taxon>
        <taxon>Vinceae</taxon>
        <taxon>Catharanthinae</taxon>
        <taxon>Catharanthus</taxon>
    </lineage>
</organism>
<protein>
    <submittedName>
        <fullName evidence="1">Uncharacterized protein</fullName>
    </submittedName>
</protein>
<comment type="caution">
    <text evidence="1">The sequence shown here is derived from an EMBL/GenBank/DDBJ whole genome shotgun (WGS) entry which is preliminary data.</text>
</comment>